<dbReference type="Proteomes" id="UP000199337">
    <property type="component" value="Unassembled WGS sequence"/>
</dbReference>
<dbReference type="PANTHER" id="PTHR35177:SF2">
    <property type="entry name" value="HYDROGENASE MATURATION FACTOR HYBG"/>
    <property type="match status" value="1"/>
</dbReference>
<dbReference type="OrthoDB" id="9806017at2"/>
<dbReference type="GO" id="GO:1902670">
    <property type="term" value="F:carbon dioxide binding"/>
    <property type="evidence" value="ECO:0007669"/>
    <property type="project" value="TreeGrafter"/>
</dbReference>
<evidence type="ECO:0000313" key="2">
    <source>
        <dbReference type="EMBL" id="SFH28068.1"/>
    </source>
</evidence>
<evidence type="ECO:0000313" key="3">
    <source>
        <dbReference type="Proteomes" id="UP000199337"/>
    </source>
</evidence>
<name>A0A1I2YR87_9FIRM</name>
<dbReference type="PANTHER" id="PTHR35177">
    <property type="entry name" value="HYDROGENASE MATURATION FACTOR HYBG"/>
    <property type="match status" value="1"/>
</dbReference>
<gene>
    <name evidence="2" type="ORF">SAMN05660649_04578</name>
</gene>
<evidence type="ECO:0000256" key="1">
    <source>
        <dbReference type="ARBA" id="ARBA00006018"/>
    </source>
</evidence>
<dbReference type="FunFam" id="2.30.30.140:FF:000022">
    <property type="entry name" value="Hydrogenase assembly chaperone HybG"/>
    <property type="match status" value="1"/>
</dbReference>
<proteinExistence type="inferred from homology"/>
<dbReference type="PRINTS" id="PR00445">
    <property type="entry name" value="HUPFHYPC"/>
</dbReference>
<dbReference type="GO" id="GO:0051604">
    <property type="term" value="P:protein maturation"/>
    <property type="evidence" value="ECO:0007669"/>
    <property type="project" value="TreeGrafter"/>
</dbReference>
<protein>
    <submittedName>
        <fullName evidence="2">Hydrogenase maturation protein HypC</fullName>
    </submittedName>
</protein>
<keyword evidence="3" id="KW-1185">Reference proteome</keyword>
<reference evidence="3" key="1">
    <citation type="submission" date="2016-10" db="EMBL/GenBank/DDBJ databases">
        <authorList>
            <person name="Varghese N."/>
            <person name="Submissions S."/>
        </authorList>
    </citation>
    <scope>NUCLEOTIDE SEQUENCE [LARGE SCALE GENOMIC DNA]</scope>
    <source>
        <strain evidence="3">DSM 17038</strain>
    </source>
</reference>
<comment type="similarity">
    <text evidence="1">Belongs to the HupF/HypC family.</text>
</comment>
<dbReference type="SUPFAM" id="SSF159127">
    <property type="entry name" value="HupF/HypC-like"/>
    <property type="match status" value="1"/>
</dbReference>
<dbReference type="AlphaFoldDB" id="A0A1I2YR87"/>
<sequence>MCLGVPGKVVEVNPAAQMAVIETMGVKRQVGIQLVADVRPGDYVMVHAGYAIEKINTGLALETIGLWEDIVNNENP</sequence>
<dbReference type="NCBIfam" id="TIGR00074">
    <property type="entry name" value="hypC_hupF"/>
    <property type="match status" value="1"/>
</dbReference>
<dbReference type="InterPro" id="IPR019812">
    <property type="entry name" value="Hydgase_assmbl_chp_CS"/>
</dbReference>
<dbReference type="Gene3D" id="2.30.30.140">
    <property type="match status" value="1"/>
</dbReference>
<dbReference type="PROSITE" id="PS01097">
    <property type="entry name" value="HUPF_HYPC"/>
    <property type="match status" value="1"/>
</dbReference>
<dbReference type="GO" id="GO:0005506">
    <property type="term" value="F:iron ion binding"/>
    <property type="evidence" value="ECO:0007669"/>
    <property type="project" value="TreeGrafter"/>
</dbReference>
<dbReference type="STRING" id="341036.SAMN05660649_04578"/>
<dbReference type="EMBL" id="FOOX01000022">
    <property type="protein sequence ID" value="SFH28068.1"/>
    <property type="molecule type" value="Genomic_DNA"/>
</dbReference>
<dbReference type="InterPro" id="IPR001109">
    <property type="entry name" value="Hydrogenase_HupF/HypC"/>
</dbReference>
<dbReference type="RefSeq" id="WP_092474810.1">
    <property type="nucleotide sequence ID" value="NZ_FOOX01000022.1"/>
</dbReference>
<accession>A0A1I2YR87</accession>
<organism evidence="2 3">
    <name type="scientific">Desulfotruncus arcticus DSM 17038</name>
    <dbReference type="NCBI Taxonomy" id="1121424"/>
    <lineage>
        <taxon>Bacteria</taxon>
        <taxon>Bacillati</taxon>
        <taxon>Bacillota</taxon>
        <taxon>Clostridia</taxon>
        <taxon>Eubacteriales</taxon>
        <taxon>Desulfallaceae</taxon>
        <taxon>Desulfotruncus</taxon>
    </lineage>
</organism>
<dbReference type="Pfam" id="PF01455">
    <property type="entry name" value="HupF_HypC"/>
    <property type="match status" value="1"/>
</dbReference>